<sequence length="238" mass="27346">MTEIKLQDLLATLIHAGILSFEEINGSNDNTIEISDVPYWRRYVTALQKVIHADGDVKIAISESRLNDAALLKKYQSHSLKYSDCKHILDELIKADEIGKTILLKYKCPLILRMMDIVKSYERHNFHLVEAVFLVEDLDQELQEIFVKCDSVTEELSRLGTLQKRLEGRLHEKHAISQIDFFESKLAKVKVETQIRADMLSSMFIQESNLAIKKQDLVRFIESEGSRLLNKSVEIVDG</sequence>
<gene>
    <name evidence="1" type="ORF">LDAN0321_LOCUS6944</name>
</gene>
<dbReference type="AlphaFoldDB" id="A0A7S2K8R6"/>
<organism evidence="1">
    <name type="scientific">Leptocylindrus danicus</name>
    <dbReference type="NCBI Taxonomy" id="163516"/>
    <lineage>
        <taxon>Eukaryota</taxon>
        <taxon>Sar</taxon>
        <taxon>Stramenopiles</taxon>
        <taxon>Ochrophyta</taxon>
        <taxon>Bacillariophyta</taxon>
        <taxon>Coscinodiscophyceae</taxon>
        <taxon>Chaetocerotophycidae</taxon>
        <taxon>Leptocylindrales</taxon>
        <taxon>Leptocylindraceae</taxon>
        <taxon>Leptocylindrus</taxon>
    </lineage>
</organism>
<dbReference type="EMBL" id="HBGY01010990">
    <property type="protein sequence ID" value="CAD9569644.1"/>
    <property type="molecule type" value="Transcribed_RNA"/>
</dbReference>
<accession>A0A7S2K8R6</accession>
<proteinExistence type="predicted"/>
<reference evidence="1" key="1">
    <citation type="submission" date="2021-01" db="EMBL/GenBank/DDBJ databases">
        <authorList>
            <person name="Corre E."/>
            <person name="Pelletier E."/>
            <person name="Niang G."/>
            <person name="Scheremetjew M."/>
            <person name="Finn R."/>
            <person name="Kale V."/>
            <person name="Holt S."/>
            <person name="Cochrane G."/>
            <person name="Meng A."/>
            <person name="Brown T."/>
            <person name="Cohen L."/>
        </authorList>
    </citation>
    <scope>NUCLEOTIDE SEQUENCE</scope>
    <source>
        <strain evidence="1">B650</strain>
    </source>
</reference>
<name>A0A7S2K8R6_9STRA</name>
<protein>
    <submittedName>
        <fullName evidence="1">Uncharacterized protein</fullName>
    </submittedName>
</protein>
<evidence type="ECO:0000313" key="1">
    <source>
        <dbReference type="EMBL" id="CAD9569644.1"/>
    </source>
</evidence>